<dbReference type="PIRSF" id="PIRSF005427">
    <property type="entry name" value="RseB"/>
    <property type="match status" value="1"/>
</dbReference>
<feature type="domain" description="MucB/RseB C-terminal" evidence="6">
    <location>
        <begin position="186"/>
        <end position="276"/>
    </location>
</feature>
<name>A0ABR7QYF0_9GAMM</name>
<dbReference type="InterPro" id="IPR033434">
    <property type="entry name" value="MucB/RseB_N"/>
</dbReference>
<evidence type="ECO:0000256" key="3">
    <source>
        <dbReference type="ARBA" id="ARBA00022729"/>
    </source>
</evidence>
<evidence type="ECO:0000256" key="4">
    <source>
        <dbReference type="ARBA" id="ARBA00022764"/>
    </source>
</evidence>
<evidence type="ECO:0000256" key="2">
    <source>
        <dbReference type="ARBA" id="ARBA00008150"/>
    </source>
</evidence>
<comment type="similarity">
    <text evidence="2">Belongs to the RseB family.</text>
</comment>
<dbReference type="PANTHER" id="PTHR38782">
    <property type="match status" value="1"/>
</dbReference>
<keyword evidence="4" id="KW-0574">Periplasm</keyword>
<dbReference type="PANTHER" id="PTHR38782:SF1">
    <property type="entry name" value="SIGMA-E FACTOR REGULATORY PROTEIN RSEB"/>
    <property type="match status" value="1"/>
</dbReference>
<keyword evidence="8" id="KW-1185">Reference proteome</keyword>
<dbReference type="Gene3D" id="2.50.20.10">
    <property type="entry name" value="Lipoprotein localisation LolA/LolB/LppX"/>
    <property type="match status" value="1"/>
</dbReference>
<sequence length="280" mass="32716">MKASVLDNDYKLYFIVQDEDEYPNSYQYTYVGSKINKKGALLSLEGSAKEIILNDNIVSYFLIDSASFSIAANRIIEVFPDVIYSDFDSLIPNYDFINLGKGRVANRSCQLIRIISKDKDRYSYVIWIDDENFLPLRIDLLDLNSKIINQKKVLVVDFDFNKQKFEDYIADRVYPILYPIDKEDSDRKDWQVTWLPKGFKRIDTYNINFQESNIDTQHFTDGIFSFTINVSKRTQYDKVNLSIQGDRSIYSYNQGNLNIIIIGNLPAETIKQIAYHLKFK</sequence>
<comment type="subcellular location">
    <subcellularLocation>
        <location evidence="1">Periplasm</location>
    </subcellularLocation>
</comment>
<dbReference type="InterPro" id="IPR038484">
    <property type="entry name" value="MucB/RseB_C_sf"/>
</dbReference>
<evidence type="ECO:0000256" key="1">
    <source>
        <dbReference type="ARBA" id="ARBA00004418"/>
    </source>
</evidence>
<dbReference type="CDD" id="cd16327">
    <property type="entry name" value="RseB"/>
    <property type="match status" value="1"/>
</dbReference>
<dbReference type="Gene3D" id="3.30.200.100">
    <property type="entry name" value="MucB/RseB, C-terminal domain"/>
    <property type="match status" value="1"/>
</dbReference>
<gene>
    <name evidence="7" type="ORF">FcAc13_08030</name>
</gene>
<comment type="caution">
    <text evidence="7">The sequence shown here is derived from an EMBL/GenBank/DDBJ whole genome shotgun (WGS) entry which is preliminary data.</text>
</comment>
<dbReference type="EMBL" id="JABURY010000016">
    <property type="protein sequence ID" value="MBC9131256.1"/>
    <property type="molecule type" value="Genomic_DNA"/>
</dbReference>
<organism evidence="7 8">
    <name type="scientific">Frischella japonica</name>
    <dbReference type="NCBI Taxonomy" id="2741544"/>
    <lineage>
        <taxon>Bacteria</taxon>
        <taxon>Pseudomonadati</taxon>
        <taxon>Pseudomonadota</taxon>
        <taxon>Gammaproteobacteria</taxon>
        <taxon>Orbales</taxon>
        <taxon>Orbaceae</taxon>
        <taxon>Frischella</taxon>
    </lineage>
</organism>
<protein>
    <submittedName>
        <fullName evidence="7">MucB/RseB C-terminal domain-containing protein</fullName>
    </submittedName>
</protein>
<evidence type="ECO:0000313" key="7">
    <source>
        <dbReference type="EMBL" id="MBC9131256.1"/>
    </source>
</evidence>
<dbReference type="Pfam" id="PF03888">
    <property type="entry name" value="MucB_RseB"/>
    <property type="match status" value="1"/>
</dbReference>
<evidence type="ECO:0000259" key="6">
    <source>
        <dbReference type="Pfam" id="PF17188"/>
    </source>
</evidence>
<keyword evidence="3" id="KW-0732">Signal</keyword>
<reference evidence="7 8" key="1">
    <citation type="submission" date="2020-06" db="EMBL/GenBank/DDBJ databases">
        <title>Frischella cerana isolated from Apis cerana gut homogenate.</title>
        <authorList>
            <person name="Wolter L.A."/>
            <person name="Suenami S."/>
            <person name="Miyazaki R."/>
        </authorList>
    </citation>
    <scope>NUCLEOTIDE SEQUENCE [LARGE SCALE GENOMIC DNA]</scope>
    <source>
        <strain evidence="7 8">Ac13</strain>
    </source>
</reference>
<accession>A0ABR7QYF0</accession>
<dbReference type="InterPro" id="IPR005588">
    <property type="entry name" value="MucB_RseB"/>
</dbReference>
<dbReference type="Pfam" id="PF17188">
    <property type="entry name" value="MucB_RseB_C"/>
    <property type="match status" value="1"/>
</dbReference>
<feature type="domain" description="MucB/RseB N-terminal" evidence="5">
    <location>
        <begin position="1"/>
        <end position="159"/>
    </location>
</feature>
<dbReference type="InterPro" id="IPR033436">
    <property type="entry name" value="MucB/RseB_C"/>
</dbReference>
<evidence type="ECO:0000259" key="5">
    <source>
        <dbReference type="Pfam" id="PF03888"/>
    </source>
</evidence>
<dbReference type="Proteomes" id="UP000651208">
    <property type="component" value="Unassembled WGS sequence"/>
</dbReference>
<evidence type="ECO:0000313" key="8">
    <source>
        <dbReference type="Proteomes" id="UP000651208"/>
    </source>
</evidence>
<proteinExistence type="inferred from homology"/>